<keyword evidence="2" id="KW-1185">Reference proteome</keyword>
<dbReference type="AlphaFoldDB" id="A0A9W2XTE4"/>
<organism evidence="2 3">
    <name type="scientific">Betta splendens</name>
    <name type="common">Siamese fighting fish</name>
    <dbReference type="NCBI Taxonomy" id="158456"/>
    <lineage>
        <taxon>Eukaryota</taxon>
        <taxon>Metazoa</taxon>
        <taxon>Chordata</taxon>
        <taxon>Craniata</taxon>
        <taxon>Vertebrata</taxon>
        <taxon>Euteleostomi</taxon>
        <taxon>Actinopterygii</taxon>
        <taxon>Neopterygii</taxon>
        <taxon>Teleostei</taxon>
        <taxon>Neoteleostei</taxon>
        <taxon>Acanthomorphata</taxon>
        <taxon>Anabantaria</taxon>
        <taxon>Anabantiformes</taxon>
        <taxon>Anabantoidei</taxon>
        <taxon>Osphronemidae</taxon>
        <taxon>Betta</taxon>
    </lineage>
</organism>
<evidence type="ECO:0000313" key="3">
    <source>
        <dbReference type="RefSeq" id="XP_055365027.1"/>
    </source>
</evidence>
<sequence>MFKYLFLILYCFYQIQVQAFPSANLIANKHTITESDSVTLHCQTPSSIAVDQCYFYTDRGQTPKIFPCLQTLTGTDLLSMSRQRPPANVEVKCFYTVKYEDTRYPSPHSDSVSIAVHSQKPQMSCSDFGDHVVFSCTLPESVEHGTKCNLYIGEADHPVSTTTIMKKTTSRIQQLCQFYIMRDVLLKLIQLVQLKEASCDYSLEHEPNFASARSDGCSLTGKSEKTSIYILNDLTVFNLT</sequence>
<dbReference type="Proteomes" id="UP000515150">
    <property type="component" value="Chromosome 5"/>
</dbReference>
<dbReference type="GeneID" id="129604118"/>
<dbReference type="KEGG" id="bspl:129604118"/>
<dbReference type="InterPro" id="IPR013783">
    <property type="entry name" value="Ig-like_fold"/>
</dbReference>
<dbReference type="OrthoDB" id="8938325at2759"/>
<accession>A0A9W2XTE4</accession>
<feature type="chain" id="PRO_5040832959" evidence="1">
    <location>
        <begin position="20"/>
        <end position="240"/>
    </location>
</feature>
<proteinExistence type="predicted"/>
<evidence type="ECO:0000256" key="1">
    <source>
        <dbReference type="SAM" id="SignalP"/>
    </source>
</evidence>
<dbReference type="RefSeq" id="XP_055365027.1">
    <property type="nucleotide sequence ID" value="XM_055509052.1"/>
</dbReference>
<feature type="signal peptide" evidence="1">
    <location>
        <begin position="1"/>
        <end position="19"/>
    </location>
</feature>
<dbReference type="Gene3D" id="2.60.40.10">
    <property type="entry name" value="Immunoglobulins"/>
    <property type="match status" value="1"/>
</dbReference>
<name>A0A9W2XTE4_BETSP</name>
<gene>
    <name evidence="3" type="primary">LOC129604118</name>
</gene>
<evidence type="ECO:0000313" key="2">
    <source>
        <dbReference type="Proteomes" id="UP000515150"/>
    </source>
</evidence>
<keyword evidence="1" id="KW-0732">Signal</keyword>
<protein>
    <submittedName>
        <fullName evidence="3">Uncharacterized protein LOC129604118</fullName>
    </submittedName>
</protein>
<reference evidence="3" key="1">
    <citation type="submission" date="2025-08" db="UniProtKB">
        <authorList>
            <consortium name="RefSeq"/>
        </authorList>
    </citation>
    <scope>IDENTIFICATION</scope>
</reference>